<organism evidence="2 3">
    <name type="scientific">Acrobeloides nanus</name>
    <dbReference type="NCBI Taxonomy" id="290746"/>
    <lineage>
        <taxon>Eukaryota</taxon>
        <taxon>Metazoa</taxon>
        <taxon>Ecdysozoa</taxon>
        <taxon>Nematoda</taxon>
        <taxon>Chromadorea</taxon>
        <taxon>Rhabditida</taxon>
        <taxon>Tylenchina</taxon>
        <taxon>Cephalobomorpha</taxon>
        <taxon>Cephaloboidea</taxon>
        <taxon>Cephalobidae</taxon>
        <taxon>Acrobeloides</taxon>
    </lineage>
</organism>
<dbReference type="Proteomes" id="UP000887540">
    <property type="component" value="Unplaced"/>
</dbReference>
<dbReference type="SUPFAM" id="SSF49599">
    <property type="entry name" value="TRAF domain-like"/>
    <property type="match status" value="1"/>
</dbReference>
<evidence type="ECO:0000313" key="3">
    <source>
        <dbReference type="WBParaSite" id="ACRNAN_Path_887.g3414.t1"/>
    </source>
</evidence>
<dbReference type="AlphaFoldDB" id="A0A914CDD0"/>
<dbReference type="Pfam" id="PF21355">
    <property type="entry name" value="TRAF-mep_MATH"/>
    <property type="match status" value="1"/>
</dbReference>
<dbReference type="InterPro" id="IPR049342">
    <property type="entry name" value="TRAF1-6_MATH_dom"/>
</dbReference>
<dbReference type="PANTHER" id="PTHR10131:SF94">
    <property type="entry name" value="TNF RECEPTOR-ASSOCIATED FACTOR 4"/>
    <property type="match status" value="1"/>
</dbReference>
<feature type="domain" description="MATH" evidence="1">
    <location>
        <begin position="75"/>
        <end position="228"/>
    </location>
</feature>
<protein>
    <submittedName>
        <fullName evidence="3">MATH domain-containing protein</fullName>
    </submittedName>
</protein>
<evidence type="ECO:0000259" key="1">
    <source>
        <dbReference type="PROSITE" id="PS50144"/>
    </source>
</evidence>
<accession>A0A914CDD0</accession>
<dbReference type="InterPro" id="IPR002083">
    <property type="entry name" value="MATH/TRAF_dom"/>
</dbReference>
<keyword evidence="2" id="KW-1185">Reference proteome</keyword>
<dbReference type="InterPro" id="IPR008974">
    <property type="entry name" value="TRAF-like"/>
</dbReference>
<dbReference type="PROSITE" id="PS50144">
    <property type="entry name" value="MATH"/>
    <property type="match status" value="1"/>
</dbReference>
<dbReference type="WBParaSite" id="ACRNAN_Path_887.g3414.t1">
    <property type="protein sequence ID" value="ACRNAN_Path_887.g3414.t1"/>
    <property type="gene ID" value="ACRNAN_Path_887.g3414"/>
</dbReference>
<sequence length="231" mass="26989">MSGVSFPDCKFAPLGCDVKQPYHEDKRPIKHLTILNDQLRVIQRAFEKLTDDENEQAKKFNSYKISVNGLRSIELPQLIWKIENWNEKFRMAKTRLEQWLTSPSFHSEPFGYRFKALLAPYGFERTYGQCASVFLQIIEGPYDGILRWPFNRKATFMLYDQHHHILQRKNYCYEMSPNIIPENDAFLNRPTSKMPNLPFGCPLFAPISSLVENSTYVLNDTIWIGVSIESN</sequence>
<reference evidence="3" key="1">
    <citation type="submission" date="2022-11" db="UniProtKB">
        <authorList>
            <consortium name="WormBaseParasite"/>
        </authorList>
    </citation>
    <scope>IDENTIFICATION</scope>
</reference>
<dbReference type="Gene3D" id="2.60.210.10">
    <property type="entry name" value="Apoptosis, Tumor Necrosis Factor Receptor Associated Protein 2, Chain A"/>
    <property type="match status" value="1"/>
</dbReference>
<dbReference type="GO" id="GO:0043122">
    <property type="term" value="P:regulation of canonical NF-kappaB signal transduction"/>
    <property type="evidence" value="ECO:0007669"/>
    <property type="project" value="TreeGrafter"/>
</dbReference>
<evidence type="ECO:0000313" key="2">
    <source>
        <dbReference type="Proteomes" id="UP000887540"/>
    </source>
</evidence>
<name>A0A914CDD0_9BILA</name>
<proteinExistence type="predicted"/>
<dbReference type="PANTHER" id="PTHR10131">
    <property type="entry name" value="TNF RECEPTOR ASSOCIATED FACTOR"/>
    <property type="match status" value="1"/>
</dbReference>